<keyword evidence="1" id="KW-0732">Signal</keyword>
<reference evidence="2 3" key="1">
    <citation type="submission" date="2019-06" db="EMBL/GenBank/DDBJ databases">
        <title>Draft genomes of female and male turbot (Scophthalmus maximus).</title>
        <authorList>
            <person name="Xu H."/>
            <person name="Xu X.-W."/>
            <person name="Shao C."/>
            <person name="Chen S."/>
        </authorList>
    </citation>
    <scope>NUCLEOTIDE SEQUENCE [LARGE SCALE GENOMIC DNA]</scope>
    <source>
        <strain evidence="2">Ysfricsl-2016a</strain>
        <tissue evidence="2">Blood</tissue>
    </source>
</reference>
<dbReference type="AlphaFoldDB" id="A0A6A4TCQ0"/>
<organism evidence="2 3">
    <name type="scientific">Scophthalmus maximus</name>
    <name type="common">Turbot</name>
    <name type="synonym">Psetta maxima</name>
    <dbReference type="NCBI Taxonomy" id="52904"/>
    <lineage>
        <taxon>Eukaryota</taxon>
        <taxon>Metazoa</taxon>
        <taxon>Chordata</taxon>
        <taxon>Craniata</taxon>
        <taxon>Vertebrata</taxon>
        <taxon>Euteleostomi</taxon>
        <taxon>Actinopterygii</taxon>
        <taxon>Neopterygii</taxon>
        <taxon>Teleostei</taxon>
        <taxon>Neoteleostei</taxon>
        <taxon>Acanthomorphata</taxon>
        <taxon>Carangaria</taxon>
        <taxon>Pleuronectiformes</taxon>
        <taxon>Pleuronectoidei</taxon>
        <taxon>Scophthalmidae</taxon>
        <taxon>Scophthalmus</taxon>
    </lineage>
</organism>
<sequence length="86" mass="9532">MLAAVLALLTSLSQSKRPQTCERDTGASPWRSVDCLHQATSDVEEVPAREPLRISPLVVEDPEEPPLSLRLRIAGLEPWRSLTLQC</sequence>
<evidence type="ECO:0000313" key="3">
    <source>
        <dbReference type="Proteomes" id="UP000438429"/>
    </source>
</evidence>
<evidence type="ECO:0000256" key="1">
    <source>
        <dbReference type="SAM" id="SignalP"/>
    </source>
</evidence>
<evidence type="ECO:0000313" key="2">
    <source>
        <dbReference type="EMBL" id="KAF0040681.1"/>
    </source>
</evidence>
<dbReference type="EMBL" id="VEVO01000006">
    <property type="protein sequence ID" value="KAF0040681.1"/>
    <property type="molecule type" value="Genomic_DNA"/>
</dbReference>
<protein>
    <submittedName>
        <fullName evidence="2">Uncharacterized protein</fullName>
    </submittedName>
</protein>
<feature type="signal peptide" evidence="1">
    <location>
        <begin position="1"/>
        <end position="15"/>
    </location>
</feature>
<accession>A0A6A4TCQ0</accession>
<name>A0A6A4TCQ0_SCOMX</name>
<gene>
    <name evidence="2" type="ORF">F2P81_006579</name>
</gene>
<feature type="chain" id="PRO_5025485803" evidence="1">
    <location>
        <begin position="16"/>
        <end position="86"/>
    </location>
</feature>
<comment type="caution">
    <text evidence="2">The sequence shown here is derived from an EMBL/GenBank/DDBJ whole genome shotgun (WGS) entry which is preliminary data.</text>
</comment>
<proteinExistence type="predicted"/>
<dbReference type="Proteomes" id="UP000438429">
    <property type="component" value="Unassembled WGS sequence"/>
</dbReference>